<dbReference type="UniPathway" id="UPA00034">
    <property type="reaction ID" value="UER00017"/>
</dbReference>
<comment type="catalytic activity">
    <reaction evidence="11 12">
        <text>L-aspartate 4-semialdehyde + pyruvate = (2S,4S)-4-hydroxy-2,3,4,5-tetrahydrodipicolinate + H2O + H(+)</text>
        <dbReference type="Rhea" id="RHEA:34171"/>
        <dbReference type="ChEBI" id="CHEBI:15361"/>
        <dbReference type="ChEBI" id="CHEBI:15377"/>
        <dbReference type="ChEBI" id="CHEBI:15378"/>
        <dbReference type="ChEBI" id="CHEBI:67139"/>
        <dbReference type="ChEBI" id="CHEBI:537519"/>
        <dbReference type="EC" id="4.3.3.7"/>
    </reaction>
</comment>
<evidence type="ECO:0000256" key="13">
    <source>
        <dbReference type="PIRNR" id="PIRNR001365"/>
    </source>
</evidence>
<keyword evidence="6 12" id="KW-0028">Amino-acid biosynthesis</keyword>
<reference evidence="16 17" key="1">
    <citation type="submission" date="2020-11" db="EMBL/GenBank/DDBJ databases">
        <title>Description of Pontivivens ytuae sp. nov. isolated from deep sea sediment of Mariana Trench.</title>
        <authorList>
            <person name="Wang Z."/>
            <person name="Sun Q.-L."/>
            <person name="Xu X.-D."/>
            <person name="Tang Y.-Z."/>
            <person name="Zhang J."/>
        </authorList>
    </citation>
    <scope>NUCLEOTIDE SEQUENCE [LARGE SCALE GENOMIC DNA]</scope>
    <source>
        <strain evidence="16 17">MT2928</strain>
    </source>
</reference>
<evidence type="ECO:0000256" key="14">
    <source>
        <dbReference type="PIRSR" id="PIRSR001365-1"/>
    </source>
</evidence>
<dbReference type="InterPro" id="IPR002220">
    <property type="entry name" value="DapA-like"/>
</dbReference>
<evidence type="ECO:0000256" key="10">
    <source>
        <dbReference type="ARBA" id="ARBA00023270"/>
    </source>
</evidence>
<protein>
    <recommendedName>
        <fullName evidence="4 12">4-hydroxy-tetrahydrodipicolinate synthase</fullName>
        <shortName evidence="12">HTPA synthase</shortName>
        <ecNumber evidence="4 12">4.3.3.7</ecNumber>
    </recommendedName>
</protein>
<dbReference type="AlphaFoldDB" id="A0A7S9LP52"/>
<name>A0A7S9LP52_9RHOB</name>
<comment type="function">
    <text evidence="1 12">Catalyzes the condensation of (S)-aspartate-beta-semialdehyde [(S)-ASA] and pyruvate to 4-hydroxy-tetrahydrodipicolinate (HTPA).</text>
</comment>
<proteinExistence type="inferred from homology"/>
<dbReference type="PIRSF" id="PIRSF001365">
    <property type="entry name" value="DHDPS"/>
    <property type="match status" value="1"/>
</dbReference>
<dbReference type="Pfam" id="PF00701">
    <property type="entry name" value="DHDPS"/>
    <property type="match status" value="1"/>
</dbReference>
<keyword evidence="8 12" id="KW-0457">Lysine biosynthesis</keyword>
<evidence type="ECO:0000256" key="8">
    <source>
        <dbReference type="ARBA" id="ARBA00023154"/>
    </source>
</evidence>
<gene>
    <name evidence="12" type="primary">dapA</name>
    <name evidence="16" type="ORF">I0K15_12915</name>
</gene>
<evidence type="ECO:0000256" key="2">
    <source>
        <dbReference type="ARBA" id="ARBA00005120"/>
    </source>
</evidence>
<dbReference type="PROSITE" id="PS00666">
    <property type="entry name" value="DHDPS_2"/>
    <property type="match status" value="1"/>
</dbReference>
<evidence type="ECO:0000256" key="15">
    <source>
        <dbReference type="PIRSR" id="PIRSR001365-2"/>
    </source>
</evidence>
<dbReference type="InterPro" id="IPR013785">
    <property type="entry name" value="Aldolase_TIM"/>
</dbReference>
<evidence type="ECO:0000256" key="6">
    <source>
        <dbReference type="ARBA" id="ARBA00022605"/>
    </source>
</evidence>
<dbReference type="InterPro" id="IPR020624">
    <property type="entry name" value="Schiff_base-form_aldolases_CS"/>
</dbReference>
<comment type="pathway">
    <text evidence="2 12">Amino-acid biosynthesis; L-lysine biosynthesis via DAP pathway; (S)-tetrahydrodipicolinate from L-aspartate: step 3/4.</text>
</comment>
<dbReference type="PROSITE" id="PS00665">
    <property type="entry name" value="DHDPS_1"/>
    <property type="match status" value="1"/>
</dbReference>
<dbReference type="SMART" id="SM01130">
    <property type="entry name" value="DHDPS"/>
    <property type="match status" value="1"/>
</dbReference>
<dbReference type="Gene3D" id="3.20.20.70">
    <property type="entry name" value="Aldolase class I"/>
    <property type="match status" value="1"/>
</dbReference>
<keyword evidence="10 12" id="KW-0704">Schiff base</keyword>
<keyword evidence="9 12" id="KW-0456">Lyase</keyword>
<dbReference type="GO" id="GO:0009089">
    <property type="term" value="P:lysine biosynthetic process via diaminopimelate"/>
    <property type="evidence" value="ECO:0007669"/>
    <property type="project" value="UniProtKB-UniRule"/>
</dbReference>
<dbReference type="EMBL" id="CP064942">
    <property type="protein sequence ID" value="QPH52711.1"/>
    <property type="molecule type" value="Genomic_DNA"/>
</dbReference>
<evidence type="ECO:0000313" key="16">
    <source>
        <dbReference type="EMBL" id="QPH52711.1"/>
    </source>
</evidence>
<evidence type="ECO:0000256" key="9">
    <source>
        <dbReference type="ARBA" id="ARBA00023239"/>
    </source>
</evidence>
<feature type="active site" description="Proton donor/acceptor" evidence="12 14">
    <location>
        <position position="132"/>
    </location>
</feature>
<keyword evidence="5 12" id="KW-0963">Cytoplasm</keyword>
<evidence type="ECO:0000313" key="17">
    <source>
        <dbReference type="Proteomes" id="UP000594800"/>
    </source>
</evidence>
<dbReference type="KEGG" id="poz:I0K15_12915"/>
<dbReference type="PANTHER" id="PTHR12128">
    <property type="entry name" value="DIHYDRODIPICOLINATE SYNTHASE"/>
    <property type="match status" value="1"/>
</dbReference>
<dbReference type="RefSeq" id="WP_196101922.1">
    <property type="nucleotide sequence ID" value="NZ_CP064942.1"/>
</dbReference>
<feature type="active site" description="Schiff-base intermediate with substrate" evidence="12 14">
    <location>
        <position position="160"/>
    </location>
</feature>
<comment type="subcellular location">
    <subcellularLocation>
        <location evidence="12">Cytoplasm</location>
    </subcellularLocation>
</comment>
<evidence type="ECO:0000256" key="3">
    <source>
        <dbReference type="ARBA" id="ARBA00007592"/>
    </source>
</evidence>
<dbReference type="HAMAP" id="MF_00418">
    <property type="entry name" value="DapA"/>
    <property type="match status" value="1"/>
</dbReference>
<dbReference type="GO" id="GO:0008840">
    <property type="term" value="F:4-hydroxy-tetrahydrodipicolinate synthase activity"/>
    <property type="evidence" value="ECO:0007669"/>
    <property type="project" value="UniProtKB-UniRule"/>
</dbReference>
<dbReference type="Proteomes" id="UP000594800">
    <property type="component" value="Chromosome"/>
</dbReference>
<comment type="subunit">
    <text evidence="12">Homotetramer; dimer of dimers.</text>
</comment>
<evidence type="ECO:0000256" key="11">
    <source>
        <dbReference type="ARBA" id="ARBA00047836"/>
    </source>
</evidence>
<accession>A0A7S9LP52</accession>
<dbReference type="SUPFAM" id="SSF51569">
    <property type="entry name" value="Aldolase"/>
    <property type="match status" value="1"/>
</dbReference>
<dbReference type="CDD" id="cd00950">
    <property type="entry name" value="DHDPS"/>
    <property type="match status" value="1"/>
</dbReference>
<dbReference type="EC" id="4.3.3.7" evidence="4 12"/>
<dbReference type="PRINTS" id="PR00146">
    <property type="entry name" value="DHPICSNTHASE"/>
</dbReference>
<feature type="site" description="Part of a proton relay during catalysis" evidence="12">
    <location>
        <position position="106"/>
    </location>
</feature>
<keyword evidence="17" id="KW-1185">Reference proteome</keyword>
<feature type="binding site" evidence="12 15">
    <location>
        <position position="44"/>
    </location>
    <ligand>
        <name>pyruvate</name>
        <dbReference type="ChEBI" id="CHEBI:15361"/>
    </ligand>
</feature>
<evidence type="ECO:0000256" key="5">
    <source>
        <dbReference type="ARBA" id="ARBA00022490"/>
    </source>
</evidence>
<dbReference type="InterPro" id="IPR020625">
    <property type="entry name" value="Schiff_base-form_aldolases_AS"/>
</dbReference>
<sequence length="292" mass="30963">MFHGSIPALITPFKDGGVDEKALRDLVNWHVAEGSHGLVPVGTTGESPTLTHEEHERVVKIVVEEAAGRLKVIAGAGSNNTVEAVRFAQYAESVGADGILVVTPYYNKPSQRGIVAHFEAIHAACDLPILLYNIPSRSVVNISVETMGALAKLPRVVGVKDATGDVSRISDQKIACGEEFIQLSGNDEIALAVNAQGGHGCITTVGNIAPRLSAEMQNACAEGDYKAARAIHERLFPLFRAAFMEPNPVPTKYALSLLGRCSDEVRLPLVGATDATKAKVRDAMVHAGLLNG</sequence>
<comment type="similarity">
    <text evidence="3 12 13">Belongs to the DapA family.</text>
</comment>
<keyword evidence="7 12" id="KW-0220">Diaminopimelate biosynthesis</keyword>
<feature type="site" description="Part of a proton relay during catalysis" evidence="12">
    <location>
        <position position="43"/>
    </location>
</feature>
<dbReference type="GO" id="GO:0019877">
    <property type="term" value="P:diaminopimelate biosynthetic process"/>
    <property type="evidence" value="ECO:0007669"/>
    <property type="project" value="UniProtKB-UniRule"/>
</dbReference>
<evidence type="ECO:0000256" key="4">
    <source>
        <dbReference type="ARBA" id="ARBA00012086"/>
    </source>
</evidence>
<organism evidence="16 17">
    <name type="scientific">Pontivivens ytuae</name>
    <dbReference type="NCBI Taxonomy" id="2789856"/>
    <lineage>
        <taxon>Bacteria</taxon>
        <taxon>Pseudomonadati</taxon>
        <taxon>Pseudomonadota</taxon>
        <taxon>Alphaproteobacteria</taxon>
        <taxon>Rhodobacterales</taxon>
        <taxon>Paracoccaceae</taxon>
        <taxon>Pontivivens</taxon>
    </lineage>
</organism>
<evidence type="ECO:0000256" key="12">
    <source>
        <dbReference type="HAMAP-Rule" id="MF_00418"/>
    </source>
</evidence>
<evidence type="ECO:0000256" key="7">
    <source>
        <dbReference type="ARBA" id="ARBA00022915"/>
    </source>
</evidence>
<dbReference type="InterPro" id="IPR005263">
    <property type="entry name" value="DapA"/>
</dbReference>
<dbReference type="PANTHER" id="PTHR12128:SF66">
    <property type="entry name" value="4-HYDROXY-2-OXOGLUTARATE ALDOLASE, MITOCHONDRIAL"/>
    <property type="match status" value="1"/>
</dbReference>
<feature type="binding site" evidence="12 15">
    <location>
        <position position="202"/>
    </location>
    <ligand>
        <name>pyruvate</name>
        <dbReference type="ChEBI" id="CHEBI:15361"/>
    </ligand>
</feature>
<evidence type="ECO:0000256" key="1">
    <source>
        <dbReference type="ARBA" id="ARBA00003294"/>
    </source>
</evidence>
<dbReference type="GO" id="GO:0005829">
    <property type="term" value="C:cytosol"/>
    <property type="evidence" value="ECO:0007669"/>
    <property type="project" value="TreeGrafter"/>
</dbReference>
<dbReference type="NCBIfam" id="TIGR00674">
    <property type="entry name" value="dapA"/>
    <property type="match status" value="1"/>
</dbReference>
<comment type="caution">
    <text evidence="12">Was originally thought to be a dihydrodipicolinate synthase (DHDPS), catalyzing the condensation of (S)-aspartate-beta-semialdehyde [(S)-ASA] and pyruvate to dihydrodipicolinate (DHDP). However, it was shown in E.coli that the product of the enzymatic reaction is not dihydrodipicolinate but in fact (4S)-4-hydroxy-2,3,4,5-tetrahydro-(2S)-dipicolinic acid (HTPA), and that the consecutive dehydration reaction leading to DHDP is not spontaneous but catalyzed by DapB.</text>
</comment>